<proteinExistence type="predicted"/>
<organism evidence="1 2">
    <name type="scientific">Meganyctiphanes norvegica</name>
    <name type="common">Northern krill</name>
    <name type="synonym">Thysanopoda norvegica</name>
    <dbReference type="NCBI Taxonomy" id="48144"/>
    <lineage>
        <taxon>Eukaryota</taxon>
        <taxon>Metazoa</taxon>
        <taxon>Ecdysozoa</taxon>
        <taxon>Arthropoda</taxon>
        <taxon>Crustacea</taxon>
        <taxon>Multicrustacea</taxon>
        <taxon>Malacostraca</taxon>
        <taxon>Eumalacostraca</taxon>
        <taxon>Eucarida</taxon>
        <taxon>Euphausiacea</taxon>
        <taxon>Euphausiidae</taxon>
        <taxon>Meganyctiphanes</taxon>
    </lineage>
</organism>
<dbReference type="AlphaFoldDB" id="A0AAV2RAI0"/>
<gene>
    <name evidence="1" type="ORF">MNOR_LOCUS22821</name>
</gene>
<dbReference type="EMBL" id="CAXKWB010019546">
    <property type="protein sequence ID" value="CAL4122099.1"/>
    <property type="molecule type" value="Genomic_DNA"/>
</dbReference>
<evidence type="ECO:0000313" key="2">
    <source>
        <dbReference type="Proteomes" id="UP001497623"/>
    </source>
</evidence>
<comment type="caution">
    <text evidence="1">The sequence shown here is derived from an EMBL/GenBank/DDBJ whole genome shotgun (WGS) entry which is preliminary data.</text>
</comment>
<evidence type="ECO:0000313" key="1">
    <source>
        <dbReference type="EMBL" id="CAL4122099.1"/>
    </source>
</evidence>
<dbReference type="Proteomes" id="UP001497623">
    <property type="component" value="Unassembled WGS sequence"/>
</dbReference>
<reference evidence="1 2" key="1">
    <citation type="submission" date="2024-05" db="EMBL/GenBank/DDBJ databases">
        <authorList>
            <person name="Wallberg A."/>
        </authorList>
    </citation>
    <scope>NUCLEOTIDE SEQUENCE [LARGE SCALE GENOMIC DNA]</scope>
</reference>
<accession>A0AAV2RAI0</accession>
<protein>
    <submittedName>
        <fullName evidence="1">Uncharacterized protein</fullName>
    </submittedName>
</protein>
<name>A0AAV2RAI0_MEGNR</name>
<dbReference type="Gene3D" id="2.80.10.50">
    <property type="match status" value="1"/>
</dbReference>
<sequence>MSSAEFIIQNNNCGKYIHPEHQHPSVPDNDPLVLLDDRSSSNTHFVFEKNDAKWGYIRHTKSNKVWHPLMGASFAKTNGTKICLHSDRARHALFTFDEATKQIQHIDGLYVHYNSGRETNPQDGDNIVLYDGQHEGTKWDRL</sequence>
<keyword evidence="2" id="KW-1185">Reference proteome</keyword>
<feature type="non-terminal residue" evidence="1">
    <location>
        <position position="142"/>
    </location>
</feature>